<feature type="compositionally biased region" description="Low complexity" evidence="6">
    <location>
        <begin position="35"/>
        <end position="47"/>
    </location>
</feature>
<feature type="domain" description="Matrin-type" evidence="7">
    <location>
        <begin position="267"/>
        <end position="298"/>
    </location>
</feature>
<dbReference type="SMART" id="SM00451">
    <property type="entry name" value="ZnF_U1"/>
    <property type="match status" value="1"/>
</dbReference>
<dbReference type="Proteomes" id="UP000314983">
    <property type="component" value="Chromosome 21"/>
</dbReference>
<dbReference type="InterPro" id="IPR026811">
    <property type="entry name" value="CIZ1"/>
</dbReference>
<name>A0AAY5ELM1_ELEEL</name>
<keyword evidence="2" id="KW-0479">Metal-binding</keyword>
<keyword evidence="5" id="KW-0539">Nucleus</keyword>
<feature type="region of interest" description="Disordered" evidence="6">
    <location>
        <begin position="1"/>
        <end position="111"/>
    </location>
</feature>
<keyword evidence="9" id="KW-1185">Reference proteome</keyword>
<evidence type="ECO:0000256" key="2">
    <source>
        <dbReference type="ARBA" id="ARBA00022723"/>
    </source>
</evidence>
<evidence type="ECO:0000256" key="6">
    <source>
        <dbReference type="SAM" id="MobiDB-lite"/>
    </source>
</evidence>
<evidence type="ECO:0000256" key="5">
    <source>
        <dbReference type="ARBA" id="ARBA00023242"/>
    </source>
</evidence>
<protein>
    <recommendedName>
        <fullName evidence="7">Matrin-type domain-containing protein</fullName>
    </recommendedName>
</protein>
<dbReference type="GO" id="GO:0003676">
    <property type="term" value="F:nucleic acid binding"/>
    <property type="evidence" value="ECO:0007669"/>
    <property type="project" value="InterPro"/>
</dbReference>
<dbReference type="GO" id="GO:0008270">
    <property type="term" value="F:zinc ion binding"/>
    <property type="evidence" value="ECO:0007669"/>
    <property type="project" value="UniProtKB-KW"/>
</dbReference>
<keyword evidence="3" id="KW-0863">Zinc-finger</keyword>
<dbReference type="InterPro" id="IPR003604">
    <property type="entry name" value="Matrin/U1-like-C_Znf_C2H2"/>
</dbReference>
<reference evidence="8" key="2">
    <citation type="submission" date="2025-08" db="UniProtKB">
        <authorList>
            <consortium name="Ensembl"/>
        </authorList>
    </citation>
    <scope>IDENTIFICATION</scope>
</reference>
<feature type="compositionally biased region" description="Acidic residues" evidence="6">
    <location>
        <begin position="1"/>
        <end position="30"/>
    </location>
</feature>
<organism evidence="8 9">
    <name type="scientific">Electrophorus electricus</name>
    <name type="common">Electric eel</name>
    <name type="synonym">Gymnotus electricus</name>
    <dbReference type="NCBI Taxonomy" id="8005"/>
    <lineage>
        <taxon>Eukaryota</taxon>
        <taxon>Metazoa</taxon>
        <taxon>Chordata</taxon>
        <taxon>Craniata</taxon>
        <taxon>Vertebrata</taxon>
        <taxon>Euteleostomi</taxon>
        <taxon>Actinopterygii</taxon>
        <taxon>Neopterygii</taxon>
        <taxon>Teleostei</taxon>
        <taxon>Ostariophysi</taxon>
        <taxon>Gymnotiformes</taxon>
        <taxon>Gymnotoidei</taxon>
        <taxon>Gymnotidae</taxon>
        <taxon>Electrophorus</taxon>
    </lineage>
</organism>
<dbReference type="GeneTree" id="ENSGT00940000153322"/>
<feature type="region of interest" description="Disordered" evidence="6">
    <location>
        <begin position="155"/>
        <end position="184"/>
    </location>
</feature>
<keyword evidence="4" id="KW-0862">Zinc</keyword>
<evidence type="ECO:0000256" key="1">
    <source>
        <dbReference type="ARBA" id="ARBA00004123"/>
    </source>
</evidence>
<proteinExistence type="predicted"/>
<comment type="subcellular location">
    <subcellularLocation>
        <location evidence="1">Nucleus</location>
    </subcellularLocation>
</comment>
<dbReference type="GO" id="GO:0005634">
    <property type="term" value="C:nucleus"/>
    <property type="evidence" value="ECO:0007669"/>
    <property type="project" value="UniProtKB-SubCell"/>
</dbReference>
<evidence type="ECO:0000256" key="4">
    <source>
        <dbReference type="ARBA" id="ARBA00022833"/>
    </source>
</evidence>
<dbReference type="Ensembl" id="ENSEEET00000059338.1">
    <property type="protein sequence ID" value="ENSEEEP00000057855.1"/>
    <property type="gene ID" value="ENSEEEG00000027542.1"/>
</dbReference>
<dbReference type="PANTHER" id="PTHR15491:SF9">
    <property type="entry name" value="CIP1-INTERACTING ZINC FINGER PROTEIN"/>
    <property type="match status" value="1"/>
</dbReference>
<evidence type="ECO:0000259" key="7">
    <source>
        <dbReference type="PROSITE" id="PS50171"/>
    </source>
</evidence>
<feature type="compositionally biased region" description="Polar residues" evidence="6">
    <location>
        <begin position="89"/>
        <end position="101"/>
    </location>
</feature>
<dbReference type="PROSITE" id="PS50171">
    <property type="entry name" value="ZF_MATRIN"/>
    <property type="match status" value="1"/>
</dbReference>
<dbReference type="PANTHER" id="PTHR15491">
    <property type="match status" value="1"/>
</dbReference>
<reference evidence="8 9" key="1">
    <citation type="submission" date="2020-05" db="EMBL/GenBank/DDBJ databases">
        <title>Electrophorus electricus (electric eel) genome, fEleEle1, primary haplotype.</title>
        <authorList>
            <person name="Myers G."/>
            <person name="Meyer A."/>
            <person name="Fedrigo O."/>
            <person name="Formenti G."/>
            <person name="Rhie A."/>
            <person name="Tracey A."/>
            <person name="Sims Y."/>
            <person name="Jarvis E.D."/>
        </authorList>
    </citation>
    <scope>NUCLEOTIDE SEQUENCE [LARGE SCALE GENOMIC DNA]</scope>
</reference>
<dbReference type="AlphaFoldDB" id="A0AAY5ELM1"/>
<dbReference type="InterPro" id="IPR000690">
    <property type="entry name" value="Matrin/U1-C_Znf_C2H2"/>
</dbReference>
<sequence>MEELVTVDEVGGEEDSIIEPDLPELQEEDPAEVRAASPEPSTEAPAAGEQTQEAPALGTEIQEVPAPEKEIQEDPAPPPVASLEEEVPGTSQPGSGETSPSDGAPDVPCPQLLLFPNQEFKTTQETVCSVETHTVGATSDSLTDHGGVCEREKAAGVHVATEARPAETEMKETQQTADNQRRGTHTHTKCGRCDIIICNNNTVIMYSKSQFVSVTFFCVPDVHDPLPAPSPQRIDIEAPSPTREQERIISEYSIPLGVEFIVPRTGFYCKLCSLFYTSEETAKTTHCRSTVHYRNLQKYLSHLAEESALPPCSEPPSAE</sequence>
<accession>A0AAY5ELM1</accession>
<evidence type="ECO:0000256" key="3">
    <source>
        <dbReference type="ARBA" id="ARBA00022771"/>
    </source>
</evidence>
<evidence type="ECO:0000313" key="9">
    <source>
        <dbReference type="Proteomes" id="UP000314983"/>
    </source>
</evidence>
<evidence type="ECO:0000313" key="8">
    <source>
        <dbReference type="Ensembl" id="ENSEEEP00000057855.1"/>
    </source>
</evidence>
<reference evidence="8" key="3">
    <citation type="submission" date="2025-09" db="UniProtKB">
        <authorList>
            <consortium name="Ensembl"/>
        </authorList>
    </citation>
    <scope>IDENTIFICATION</scope>
</reference>